<organism evidence="4">
    <name type="scientific">Actinomyces succiniciruminis</name>
    <dbReference type="NCBI Taxonomy" id="1522002"/>
    <lineage>
        <taxon>Bacteria</taxon>
        <taxon>Bacillati</taxon>
        <taxon>Actinomycetota</taxon>
        <taxon>Actinomycetes</taxon>
        <taxon>Actinomycetales</taxon>
        <taxon>Actinomycetaceae</taxon>
        <taxon>Actinomyces</taxon>
    </lineage>
</organism>
<gene>
    <name evidence="4" type="ORF">AAM4_0337</name>
</gene>
<dbReference type="InterPro" id="IPR029069">
    <property type="entry name" value="HotDog_dom_sf"/>
</dbReference>
<reference evidence="4" key="1">
    <citation type="submission" date="2014-07" db="EMBL/GenBank/DDBJ databases">
        <authorList>
            <person name="Zhang J.E."/>
            <person name="Yang H."/>
            <person name="Guo J."/>
            <person name="Deng Z."/>
            <person name="Luo H."/>
            <person name="Luo M."/>
            <person name="Zhao B."/>
        </authorList>
    </citation>
    <scope>NUCLEOTIDE SEQUENCE</scope>
    <source>
        <strain evidence="4">AM4</strain>
    </source>
</reference>
<dbReference type="AlphaFoldDB" id="A0A1L7RL09"/>
<evidence type="ECO:0000313" key="4">
    <source>
        <dbReference type="EMBL" id="CED90232.1"/>
    </source>
</evidence>
<dbReference type="EMBL" id="LK995470">
    <property type="protein sequence ID" value="CED90232.1"/>
    <property type="molecule type" value="Genomic_DNA"/>
</dbReference>
<feature type="domain" description="MaoC-like" evidence="3">
    <location>
        <begin position="173"/>
        <end position="234"/>
    </location>
</feature>
<evidence type="ECO:0000259" key="3">
    <source>
        <dbReference type="Pfam" id="PF01575"/>
    </source>
</evidence>
<dbReference type="Gene3D" id="3.10.129.10">
    <property type="entry name" value="Hotdog Thioesterase"/>
    <property type="match status" value="1"/>
</dbReference>
<dbReference type="Pfam" id="PF01575">
    <property type="entry name" value="MaoC_dehydratas"/>
    <property type="match status" value="1"/>
</dbReference>
<accession>A0A1L7RL09</accession>
<protein>
    <submittedName>
        <fullName evidence="4">MaoC like domain</fullName>
    </submittedName>
</protein>
<feature type="region of interest" description="Disordered" evidence="2">
    <location>
        <begin position="144"/>
        <end position="174"/>
    </location>
</feature>
<dbReference type="RefSeq" id="WP_210578532.1">
    <property type="nucleotide sequence ID" value="NZ_LK995470.1"/>
</dbReference>
<comment type="similarity">
    <text evidence="1">Belongs to the enoyl-CoA hydratase/isomerase family.</text>
</comment>
<dbReference type="InterPro" id="IPR002539">
    <property type="entry name" value="MaoC-like_dom"/>
</dbReference>
<evidence type="ECO:0000256" key="1">
    <source>
        <dbReference type="ARBA" id="ARBA00005254"/>
    </source>
</evidence>
<sequence>MAAVIARVLMRAAPTPGREAVATARSAPWSRATGAAQQLLPAVLALGRLSEHLVRSGICESDSAGQWPPERPMVTGAAGLIHRRCRTTPVGTQAPDDRTQEPGAGVAEIGLRRTARGGWELLQGVVVVRDAGPAWPAGARVTHDLARRTPPTASSFRTGPHPPDVDTDSVPRDADTPGSLTLTAADVRAWADATGDHNPIHLQLGAAHRAGLAVGEQELVAHGLLLGALSLALAPTTGVVDLRFPVPAALSVDGVARLGVLPAGSLTIAGRTVLVRR</sequence>
<name>A0A1L7RL09_9ACTO</name>
<dbReference type="SUPFAM" id="SSF54637">
    <property type="entry name" value="Thioesterase/thiol ester dehydrase-isomerase"/>
    <property type="match status" value="1"/>
</dbReference>
<proteinExistence type="inferred from homology"/>
<evidence type="ECO:0000256" key="2">
    <source>
        <dbReference type="SAM" id="MobiDB-lite"/>
    </source>
</evidence>